<dbReference type="PANTHER" id="PTHR43194">
    <property type="entry name" value="HYDROLASE ALPHA/BETA FOLD FAMILY"/>
    <property type="match status" value="1"/>
</dbReference>
<dbReference type="Proteomes" id="UP000568664">
    <property type="component" value="Unassembled WGS sequence"/>
</dbReference>
<dbReference type="Pfam" id="PF00561">
    <property type="entry name" value="Abhydrolase_1"/>
    <property type="match status" value="1"/>
</dbReference>
<name>A0A7Y0Q7V0_9GAMM</name>
<keyword evidence="3" id="KW-1185">Reference proteome</keyword>
<evidence type="ECO:0000313" key="2">
    <source>
        <dbReference type="EMBL" id="NMP32586.1"/>
    </source>
</evidence>
<evidence type="ECO:0000259" key="1">
    <source>
        <dbReference type="Pfam" id="PF00561"/>
    </source>
</evidence>
<keyword evidence="2" id="KW-0378">Hydrolase</keyword>
<dbReference type="PANTHER" id="PTHR43194:SF2">
    <property type="entry name" value="PEROXISOMAL MEMBRANE PROTEIN LPX1"/>
    <property type="match status" value="1"/>
</dbReference>
<evidence type="ECO:0000313" key="3">
    <source>
        <dbReference type="Proteomes" id="UP000568664"/>
    </source>
</evidence>
<dbReference type="InterPro" id="IPR050228">
    <property type="entry name" value="Carboxylesterase_BioH"/>
</dbReference>
<dbReference type="SUPFAM" id="SSF53474">
    <property type="entry name" value="alpha/beta-Hydrolases"/>
    <property type="match status" value="1"/>
</dbReference>
<proteinExistence type="predicted"/>
<dbReference type="Gene3D" id="3.40.50.1820">
    <property type="entry name" value="alpha/beta hydrolase"/>
    <property type="match status" value="1"/>
</dbReference>
<comment type="caution">
    <text evidence="2">The sequence shown here is derived from an EMBL/GenBank/DDBJ whole genome shotgun (WGS) entry which is preliminary data.</text>
</comment>
<dbReference type="InterPro" id="IPR029058">
    <property type="entry name" value="AB_hydrolase_fold"/>
</dbReference>
<dbReference type="AlphaFoldDB" id="A0A7Y0Q7V0"/>
<dbReference type="EMBL" id="JABBXH010000004">
    <property type="protein sequence ID" value="NMP32586.1"/>
    <property type="molecule type" value="Genomic_DNA"/>
</dbReference>
<dbReference type="GO" id="GO:0016787">
    <property type="term" value="F:hydrolase activity"/>
    <property type="evidence" value="ECO:0007669"/>
    <property type="project" value="UniProtKB-KW"/>
</dbReference>
<dbReference type="InterPro" id="IPR000073">
    <property type="entry name" value="AB_hydrolase_1"/>
</dbReference>
<sequence length="281" mass="32480">MTHLIEGIHFDKFSRHGEHVHFYGANGFPTKVYRSFINLLAENYTVSSLHNRATWPNQHPPKKLNWSIYADDLIRYLDSYIKHPVIGIGHSMGATTTLLAAIKRPDLFCKLVLIEPAMSSPVVSKLLPLIPFQLAKRIQPIKYTVKKPAQWRSEQEFYNDCRQRRVFKRISDENLAVLAKHSLYQELEQLNTLKFPKIWEARNYASAPNIYKQFAKNTLPVVAIRGKPSAYFSNKSWEKWQQIATNTIFQEDLNFGHLFPLESPQKCAALIDNGLTLLKNK</sequence>
<reference evidence="2 3" key="1">
    <citation type="submission" date="2020-04" db="EMBL/GenBank/DDBJ databases">
        <title>Thalassotalea sp. M1531, isolated from the surface of marine red alga.</title>
        <authorList>
            <person name="Pang L."/>
            <person name="Lu D.-C."/>
        </authorList>
    </citation>
    <scope>NUCLEOTIDE SEQUENCE [LARGE SCALE GENOMIC DNA]</scope>
    <source>
        <strain evidence="2 3">M1531</strain>
    </source>
</reference>
<protein>
    <submittedName>
        <fullName evidence="2">Alpha/beta hydrolase</fullName>
    </submittedName>
</protein>
<organism evidence="2 3">
    <name type="scientific">Thalassotalea algicola</name>
    <dbReference type="NCBI Taxonomy" id="2716224"/>
    <lineage>
        <taxon>Bacteria</taxon>
        <taxon>Pseudomonadati</taxon>
        <taxon>Pseudomonadota</taxon>
        <taxon>Gammaproteobacteria</taxon>
        <taxon>Alteromonadales</taxon>
        <taxon>Colwelliaceae</taxon>
        <taxon>Thalassotalea</taxon>
    </lineage>
</organism>
<accession>A0A7Y0Q7V0</accession>
<feature type="domain" description="AB hydrolase-1" evidence="1">
    <location>
        <begin position="31"/>
        <end position="264"/>
    </location>
</feature>
<dbReference type="RefSeq" id="WP_169075909.1">
    <property type="nucleotide sequence ID" value="NZ_JABBXH010000004.1"/>
</dbReference>
<gene>
    <name evidence="2" type="ORF">HII17_13550</name>
</gene>